<gene>
    <name evidence="2" type="ORF">GMARGA_LOCUS38265</name>
</gene>
<feature type="non-terminal residue" evidence="2">
    <location>
        <position position="63"/>
    </location>
</feature>
<feature type="transmembrane region" description="Helical" evidence="1">
    <location>
        <begin position="13"/>
        <end position="33"/>
    </location>
</feature>
<protein>
    <submittedName>
        <fullName evidence="2">38336_t:CDS:1</fullName>
    </submittedName>
</protein>
<dbReference type="Proteomes" id="UP000789901">
    <property type="component" value="Unassembled WGS sequence"/>
</dbReference>
<dbReference type="EMBL" id="CAJVQB010084393">
    <property type="protein sequence ID" value="CAG8846649.1"/>
    <property type="molecule type" value="Genomic_DNA"/>
</dbReference>
<accession>A0ABN7X524</accession>
<sequence length="63" mass="6987">MDIVVNNGDVLQLIIQSIVFNISFAQNTSLLMYKNAFLGKKKHAYTCGICGKDGHHRSTCSNK</sequence>
<proteinExistence type="predicted"/>
<reference evidence="2 3" key="1">
    <citation type="submission" date="2021-06" db="EMBL/GenBank/DDBJ databases">
        <authorList>
            <person name="Kallberg Y."/>
            <person name="Tangrot J."/>
            <person name="Rosling A."/>
        </authorList>
    </citation>
    <scope>NUCLEOTIDE SEQUENCE [LARGE SCALE GENOMIC DNA]</scope>
    <source>
        <strain evidence="2 3">120-4 pot B 10/14</strain>
    </source>
</reference>
<keyword evidence="1" id="KW-1133">Transmembrane helix</keyword>
<keyword evidence="1" id="KW-0812">Transmembrane</keyword>
<evidence type="ECO:0000313" key="3">
    <source>
        <dbReference type="Proteomes" id="UP000789901"/>
    </source>
</evidence>
<evidence type="ECO:0000313" key="2">
    <source>
        <dbReference type="EMBL" id="CAG8846649.1"/>
    </source>
</evidence>
<keyword evidence="1" id="KW-0472">Membrane</keyword>
<keyword evidence="3" id="KW-1185">Reference proteome</keyword>
<evidence type="ECO:0000256" key="1">
    <source>
        <dbReference type="SAM" id="Phobius"/>
    </source>
</evidence>
<name>A0ABN7X524_GIGMA</name>
<comment type="caution">
    <text evidence="2">The sequence shown here is derived from an EMBL/GenBank/DDBJ whole genome shotgun (WGS) entry which is preliminary data.</text>
</comment>
<organism evidence="2 3">
    <name type="scientific">Gigaspora margarita</name>
    <dbReference type="NCBI Taxonomy" id="4874"/>
    <lineage>
        <taxon>Eukaryota</taxon>
        <taxon>Fungi</taxon>
        <taxon>Fungi incertae sedis</taxon>
        <taxon>Mucoromycota</taxon>
        <taxon>Glomeromycotina</taxon>
        <taxon>Glomeromycetes</taxon>
        <taxon>Diversisporales</taxon>
        <taxon>Gigasporaceae</taxon>
        <taxon>Gigaspora</taxon>
    </lineage>
</organism>